<evidence type="ECO:0008006" key="14">
    <source>
        <dbReference type="Google" id="ProtNLM"/>
    </source>
</evidence>
<evidence type="ECO:0000259" key="10">
    <source>
        <dbReference type="Pfam" id="PF21088"/>
    </source>
</evidence>
<feature type="compositionally biased region" description="Low complexity" evidence="7">
    <location>
        <begin position="626"/>
        <end position="641"/>
    </location>
</feature>
<feature type="compositionally biased region" description="Low complexity" evidence="7">
    <location>
        <begin position="92"/>
        <end position="117"/>
    </location>
</feature>
<evidence type="ECO:0000256" key="7">
    <source>
        <dbReference type="SAM" id="MobiDB-lite"/>
    </source>
</evidence>
<evidence type="ECO:0000256" key="6">
    <source>
        <dbReference type="ARBA" id="ARBA00023136"/>
    </source>
</evidence>
<dbReference type="InterPro" id="IPR010920">
    <property type="entry name" value="LSM_dom_sf"/>
</dbReference>
<evidence type="ECO:0000256" key="2">
    <source>
        <dbReference type="ARBA" id="ARBA00008017"/>
    </source>
</evidence>
<gene>
    <name evidence="12" type="ORF">WJX74_000885</name>
</gene>
<dbReference type="AlphaFoldDB" id="A0AAW1S2V2"/>
<organism evidence="12 13">
    <name type="scientific">Apatococcus lobatus</name>
    <dbReference type="NCBI Taxonomy" id="904363"/>
    <lineage>
        <taxon>Eukaryota</taxon>
        <taxon>Viridiplantae</taxon>
        <taxon>Chlorophyta</taxon>
        <taxon>core chlorophytes</taxon>
        <taxon>Trebouxiophyceae</taxon>
        <taxon>Chlorellales</taxon>
        <taxon>Chlorellaceae</taxon>
        <taxon>Apatococcus</taxon>
    </lineage>
</organism>
<dbReference type="GO" id="GO:0005886">
    <property type="term" value="C:plasma membrane"/>
    <property type="evidence" value="ECO:0007669"/>
    <property type="project" value="UniProtKB-SubCell"/>
</dbReference>
<evidence type="ECO:0000256" key="5">
    <source>
        <dbReference type="ARBA" id="ARBA00022989"/>
    </source>
</evidence>
<feature type="compositionally biased region" description="Low complexity" evidence="7">
    <location>
        <begin position="658"/>
        <end position="694"/>
    </location>
</feature>
<dbReference type="Gene3D" id="1.10.287.1260">
    <property type="match status" value="1"/>
</dbReference>
<dbReference type="InterPro" id="IPR045042">
    <property type="entry name" value="YnaI-like"/>
</dbReference>
<comment type="caution">
    <text evidence="12">The sequence shown here is derived from an EMBL/GenBank/DDBJ whole genome shotgun (WGS) entry which is preliminary data.</text>
</comment>
<reference evidence="12 13" key="1">
    <citation type="journal article" date="2024" name="Nat. Commun.">
        <title>Phylogenomics reveals the evolutionary origins of lichenization in chlorophyte algae.</title>
        <authorList>
            <person name="Puginier C."/>
            <person name="Libourel C."/>
            <person name="Otte J."/>
            <person name="Skaloud P."/>
            <person name="Haon M."/>
            <person name="Grisel S."/>
            <person name="Petersen M."/>
            <person name="Berrin J.G."/>
            <person name="Delaux P.M."/>
            <person name="Dal Grande F."/>
            <person name="Keller J."/>
        </authorList>
    </citation>
    <scope>NUCLEOTIDE SEQUENCE [LARGE SCALE GENOMIC DNA]</scope>
    <source>
        <strain evidence="12 13">SAG 2145</strain>
    </source>
</reference>
<feature type="compositionally biased region" description="Low complexity" evidence="7">
    <location>
        <begin position="133"/>
        <end position="144"/>
    </location>
</feature>
<dbReference type="Pfam" id="PF21088">
    <property type="entry name" value="MS_channel_1st"/>
    <property type="match status" value="1"/>
</dbReference>
<evidence type="ECO:0000256" key="3">
    <source>
        <dbReference type="ARBA" id="ARBA00022475"/>
    </source>
</evidence>
<evidence type="ECO:0000256" key="1">
    <source>
        <dbReference type="ARBA" id="ARBA00004651"/>
    </source>
</evidence>
<feature type="region of interest" description="Disordered" evidence="7">
    <location>
        <begin position="621"/>
        <end position="743"/>
    </location>
</feature>
<feature type="compositionally biased region" description="Polar residues" evidence="7">
    <location>
        <begin position="724"/>
        <end position="737"/>
    </location>
</feature>
<proteinExistence type="inferred from homology"/>
<keyword evidence="3" id="KW-1003">Cell membrane</keyword>
<protein>
    <recommendedName>
        <fullName evidence="14">Mechanosensitive ion channel protein</fullName>
    </recommendedName>
</protein>
<feature type="domain" description="Mechanosensitive ion channel transmembrane helices 2/3" evidence="10">
    <location>
        <begin position="402"/>
        <end position="442"/>
    </location>
</feature>
<keyword evidence="5 8" id="KW-1133">Transmembrane helix</keyword>
<feature type="region of interest" description="Disordered" evidence="7">
    <location>
        <begin position="55"/>
        <end position="220"/>
    </location>
</feature>
<dbReference type="InterPro" id="IPR023408">
    <property type="entry name" value="MscS_beta-dom_sf"/>
</dbReference>
<sequence>MLGPEGINCSLHLIPFDPARASSAGMEAHRPRHKRHRVFDQDVVILKARLQRAAAASYGGSPDDFQQQGFQPQGPRAELDSSNYAQASGGDPPSARQGSSRQQGASSSSNSSSVPGSYRPDPYGPAAGTVSSQQQQQQQQQRQQSAGNNAAQPPEPSGQPQQAQGQQSNPPRQTSAQQQQQQHEQTMRSNQAQSKTQTLSSSQAKSGDERPWDTGPSSVSTQRLEPFHLVTFFILLSAGLMFLAVLLFFTADIQFQGACLKVFKRLLKTVALRQLMGILAAMIFVRFAMEPVIKAIRSVFRAPTPWERSTEFYVLRETYRPLELLFTIAAVSTLAENFLPQLIALPKGMIQNFVRSTLSLTFVIAAAKVVFSIKGRMTRESSWQLELKGDLTRQRRVEAVDKLLSVLTLLVASVFGLQAIGLDVNSVLAIGGVGGLAVGLAGREILENLFTGLIILSSSPFEVGEEVVFTPPSGGGVEGIVLDVGWYRTTIRSFEREIFNIPNSVFSRNVVLNVTRKQREWRFFEFIGLRVEDISRVGPVVSDMRRIIRQDPRIIQKLHRRVFLDKITREQISVYISCYVEAANRDAFMAVKQDLLLAFVDTVARNGARLAVQRLQIDVNGARSTGGLPAGRPAAGPSSSTAPPPPGKDGGGGGGSGNASAGALPSAAAAAQSLQDNSYPQGPNPPSSSNGEKSSSTRKRENGDRNSDRDMASPSSAAVVLTEEISNNSQQLGNLITASFEEL</sequence>
<evidence type="ECO:0000313" key="12">
    <source>
        <dbReference type="EMBL" id="KAK9839943.1"/>
    </source>
</evidence>
<dbReference type="Pfam" id="PF24956">
    <property type="entry name" value="Msl2-3_C"/>
    <property type="match status" value="1"/>
</dbReference>
<accession>A0AAW1S2V2</accession>
<dbReference type="SUPFAM" id="SSF50182">
    <property type="entry name" value="Sm-like ribonucleoproteins"/>
    <property type="match status" value="1"/>
</dbReference>
<dbReference type="Proteomes" id="UP001438707">
    <property type="component" value="Unassembled WGS sequence"/>
</dbReference>
<comment type="similarity">
    <text evidence="2">Belongs to the MscS (TC 1.A.23) family.</text>
</comment>
<keyword evidence="4 8" id="KW-0812">Transmembrane</keyword>
<dbReference type="Pfam" id="PF00924">
    <property type="entry name" value="MS_channel_2nd"/>
    <property type="match status" value="1"/>
</dbReference>
<feature type="transmembrane region" description="Helical" evidence="8">
    <location>
        <begin position="227"/>
        <end position="249"/>
    </location>
</feature>
<feature type="compositionally biased region" description="Low complexity" evidence="7">
    <location>
        <begin position="158"/>
        <end position="182"/>
    </location>
</feature>
<dbReference type="SUPFAM" id="SSF82861">
    <property type="entry name" value="Mechanosensitive channel protein MscS (YggB), transmembrane region"/>
    <property type="match status" value="1"/>
</dbReference>
<dbReference type="InterPro" id="IPR056876">
    <property type="entry name" value="Msl2-3_C"/>
</dbReference>
<dbReference type="InterPro" id="IPR011014">
    <property type="entry name" value="MscS_channel_TM-2"/>
</dbReference>
<feature type="domain" description="Mechanosensitive ion channel protein 2/3 C-terminal" evidence="11">
    <location>
        <begin position="521"/>
        <end position="601"/>
    </location>
</feature>
<dbReference type="Gene3D" id="2.30.30.60">
    <property type="match status" value="1"/>
</dbReference>
<feature type="transmembrane region" description="Helical" evidence="8">
    <location>
        <begin position="270"/>
        <end position="289"/>
    </location>
</feature>
<dbReference type="GO" id="GO:0055085">
    <property type="term" value="P:transmembrane transport"/>
    <property type="evidence" value="ECO:0007669"/>
    <property type="project" value="InterPro"/>
</dbReference>
<feature type="domain" description="Mechanosensitive ion channel MscS" evidence="9">
    <location>
        <begin position="445"/>
        <end position="516"/>
    </location>
</feature>
<evidence type="ECO:0000256" key="8">
    <source>
        <dbReference type="SAM" id="Phobius"/>
    </source>
</evidence>
<feature type="transmembrane region" description="Helical" evidence="8">
    <location>
        <begin position="403"/>
        <end position="421"/>
    </location>
</feature>
<dbReference type="InterPro" id="IPR006685">
    <property type="entry name" value="MscS_channel_2nd"/>
</dbReference>
<dbReference type="InterPro" id="IPR049142">
    <property type="entry name" value="MS_channel_1st"/>
</dbReference>
<name>A0AAW1S2V2_9CHLO</name>
<feature type="compositionally biased region" description="Basic and acidic residues" evidence="7">
    <location>
        <begin position="698"/>
        <end position="711"/>
    </location>
</feature>
<keyword evidence="6 8" id="KW-0472">Membrane</keyword>
<evidence type="ECO:0000256" key="4">
    <source>
        <dbReference type="ARBA" id="ARBA00022692"/>
    </source>
</evidence>
<feature type="compositionally biased region" description="Polar residues" evidence="7">
    <location>
        <begin position="183"/>
        <end position="205"/>
    </location>
</feature>
<evidence type="ECO:0000313" key="13">
    <source>
        <dbReference type="Proteomes" id="UP001438707"/>
    </source>
</evidence>
<keyword evidence="13" id="KW-1185">Reference proteome</keyword>
<feature type="compositionally biased region" description="Low complexity" evidence="7">
    <location>
        <begin position="62"/>
        <end position="75"/>
    </location>
</feature>
<comment type="subcellular location">
    <subcellularLocation>
        <location evidence="1">Cell membrane</location>
        <topology evidence="1">Multi-pass membrane protein</topology>
    </subcellularLocation>
</comment>
<evidence type="ECO:0000259" key="11">
    <source>
        <dbReference type="Pfam" id="PF24956"/>
    </source>
</evidence>
<feature type="compositionally biased region" description="Gly residues" evidence="7">
    <location>
        <begin position="648"/>
        <end position="657"/>
    </location>
</feature>
<dbReference type="PANTHER" id="PTHR43634">
    <property type="entry name" value="OW CONDUCTANCE MECHANOSENSITIVE CHANNEL"/>
    <property type="match status" value="1"/>
</dbReference>
<dbReference type="EMBL" id="JALJOS010000004">
    <property type="protein sequence ID" value="KAK9839943.1"/>
    <property type="molecule type" value="Genomic_DNA"/>
</dbReference>
<feature type="transmembrane region" description="Helical" evidence="8">
    <location>
        <begin position="353"/>
        <end position="371"/>
    </location>
</feature>
<evidence type="ECO:0000259" key="9">
    <source>
        <dbReference type="Pfam" id="PF00924"/>
    </source>
</evidence>
<dbReference type="PANTHER" id="PTHR43634:SF2">
    <property type="entry name" value="LOW CONDUCTANCE MECHANOSENSITIVE CHANNEL YNAI"/>
    <property type="match status" value="1"/>
</dbReference>